<comment type="caution">
    <text evidence="3">The sequence shown here is derived from an EMBL/GenBank/DDBJ whole genome shotgun (WGS) entry which is preliminary data.</text>
</comment>
<evidence type="ECO:0000256" key="1">
    <source>
        <dbReference type="SAM" id="SignalP"/>
    </source>
</evidence>
<proteinExistence type="predicted"/>
<dbReference type="EMBL" id="VDEP01000471">
    <property type="protein sequence ID" value="KAA1075975.1"/>
    <property type="molecule type" value="Genomic_DNA"/>
</dbReference>
<gene>
    <name evidence="3" type="ORF">PGT21_031349</name>
    <name evidence="2" type="ORF">PGTUg99_031972</name>
</gene>
<organism evidence="3 4">
    <name type="scientific">Puccinia graminis f. sp. tritici</name>
    <dbReference type="NCBI Taxonomy" id="56615"/>
    <lineage>
        <taxon>Eukaryota</taxon>
        <taxon>Fungi</taxon>
        <taxon>Dikarya</taxon>
        <taxon>Basidiomycota</taxon>
        <taxon>Pucciniomycotina</taxon>
        <taxon>Pucciniomycetes</taxon>
        <taxon>Pucciniales</taxon>
        <taxon>Pucciniaceae</taxon>
        <taxon>Puccinia</taxon>
    </lineage>
</organism>
<evidence type="ECO:0000313" key="5">
    <source>
        <dbReference type="Proteomes" id="UP000325313"/>
    </source>
</evidence>
<dbReference type="AlphaFoldDB" id="A0A5B0NPW9"/>
<sequence>MLSCPAHNIRAILLCLAVVQARILPCVHNFNQIQFEQITINSYYCKVPNIFQLIQLVPKSSAGSSQI</sequence>
<evidence type="ECO:0000313" key="3">
    <source>
        <dbReference type="EMBL" id="KAA1091327.1"/>
    </source>
</evidence>
<dbReference type="Proteomes" id="UP000324748">
    <property type="component" value="Unassembled WGS sequence"/>
</dbReference>
<dbReference type="Proteomes" id="UP000325313">
    <property type="component" value="Unassembled WGS sequence"/>
</dbReference>
<evidence type="ECO:0000313" key="2">
    <source>
        <dbReference type="EMBL" id="KAA1075975.1"/>
    </source>
</evidence>
<name>A0A5B0NPW9_PUCGR</name>
<keyword evidence="4" id="KW-1185">Reference proteome</keyword>
<feature type="signal peptide" evidence="1">
    <location>
        <begin position="1"/>
        <end position="21"/>
    </location>
</feature>
<protein>
    <recommendedName>
        <fullName evidence="6">Secreted protein</fullName>
    </recommendedName>
</protein>
<reference evidence="4 5" key="1">
    <citation type="submission" date="2019-05" db="EMBL/GenBank/DDBJ databases">
        <title>Emergence of the Ug99 lineage of the wheat stem rust pathogen through somatic hybridization.</title>
        <authorList>
            <person name="Li F."/>
            <person name="Upadhyaya N.M."/>
            <person name="Sperschneider J."/>
            <person name="Matny O."/>
            <person name="Nguyen-Phuc H."/>
            <person name="Mago R."/>
            <person name="Raley C."/>
            <person name="Miller M.E."/>
            <person name="Silverstein K.A.T."/>
            <person name="Henningsen E."/>
            <person name="Hirsch C.D."/>
            <person name="Visser B."/>
            <person name="Pretorius Z.A."/>
            <person name="Steffenson B.J."/>
            <person name="Schwessinger B."/>
            <person name="Dodds P.N."/>
            <person name="Figueroa M."/>
        </authorList>
    </citation>
    <scope>NUCLEOTIDE SEQUENCE [LARGE SCALE GENOMIC DNA]</scope>
    <source>
        <strain evidence="3">21-0</strain>
        <strain evidence="2 5">Ug99</strain>
    </source>
</reference>
<dbReference type="EMBL" id="VSWC01000092">
    <property type="protein sequence ID" value="KAA1091327.1"/>
    <property type="molecule type" value="Genomic_DNA"/>
</dbReference>
<feature type="chain" id="PRO_5036366280" description="Secreted protein" evidence="1">
    <location>
        <begin position="22"/>
        <end position="67"/>
    </location>
</feature>
<accession>A0A5B0NPW9</accession>
<keyword evidence="1" id="KW-0732">Signal</keyword>
<evidence type="ECO:0008006" key="6">
    <source>
        <dbReference type="Google" id="ProtNLM"/>
    </source>
</evidence>
<evidence type="ECO:0000313" key="4">
    <source>
        <dbReference type="Proteomes" id="UP000324748"/>
    </source>
</evidence>